<keyword evidence="11" id="KW-1185">Reference proteome</keyword>
<dbReference type="Pfam" id="PF01171">
    <property type="entry name" value="ATP_bind_3"/>
    <property type="match status" value="1"/>
</dbReference>
<gene>
    <name evidence="7 10" type="primary">tilS</name>
    <name evidence="10" type="ORF">GFD25_02490</name>
</gene>
<proteinExistence type="inferred from homology"/>
<reference evidence="10 11" key="1">
    <citation type="submission" date="2019-10" db="EMBL/GenBank/DDBJ databases">
        <title>Bifidobacterium from non-human primates.</title>
        <authorList>
            <person name="Modesto M."/>
        </authorList>
    </citation>
    <scope>NUCLEOTIDE SEQUENCE [LARGE SCALE GENOMIC DNA]</scope>
    <source>
        <strain evidence="10 11">TRE17</strain>
    </source>
</reference>
<evidence type="ECO:0000256" key="7">
    <source>
        <dbReference type="HAMAP-Rule" id="MF_01161"/>
    </source>
</evidence>
<evidence type="ECO:0000313" key="11">
    <source>
        <dbReference type="Proteomes" id="UP000469194"/>
    </source>
</evidence>
<comment type="domain">
    <text evidence="7">The N-terminal region contains the highly conserved SGGXDS motif, predicted to be a P-loop motif involved in ATP binding.</text>
</comment>
<dbReference type="PANTHER" id="PTHR43033:SF1">
    <property type="entry name" value="TRNA(ILE)-LYSIDINE SYNTHASE-RELATED"/>
    <property type="match status" value="1"/>
</dbReference>
<dbReference type="AlphaFoldDB" id="A0A6N9Z345"/>
<dbReference type="InterPro" id="IPR012795">
    <property type="entry name" value="tRNA_Ile_lys_synt_N"/>
</dbReference>
<keyword evidence="1 7" id="KW-0963">Cytoplasm</keyword>
<keyword evidence="4 7" id="KW-0547">Nucleotide-binding</keyword>
<dbReference type="InterPro" id="IPR014729">
    <property type="entry name" value="Rossmann-like_a/b/a_fold"/>
</dbReference>
<comment type="caution">
    <text evidence="10">The sequence shown here is derived from an EMBL/GenBank/DDBJ whole genome shotgun (WGS) entry which is preliminary data.</text>
</comment>
<comment type="subcellular location">
    <subcellularLocation>
        <location evidence="7">Cytoplasm</location>
    </subcellularLocation>
</comment>
<dbReference type="GO" id="GO:0005737">
    <property type="term" value="C:cytoplasm"/>
    <property type="evidence" value="ECO:0007669"/>
    <property type="project" value="UniProtKB-SubCell"/>
</dbReference>
<keyword evidence="5 7" id="KW-0067">ATP-binding</keyword>
<evidence type="ECO:0000256" key="3">
    <source>
        <dbReference type="ARBA" id="ARBA00022694"/>
    </source>
</evidence>
<comment type="catalytic activity">
    <reaction evidence="6 7">
        <text>cytidine(34) in tRNA(Ile2) + L-lysine + ATP = lysidine(34) in tRNA(Ile2) + AMP + diphosphate + H(+)</text>
        <dbReference type="Rhea" id="RHEA:43744"/>
        <dbReference type="Rhea" id="RHEA-COMP:10625"/>
        <dbReference type="Rhea" id="RHEA-COMP:10670"/>
        <dbReference type="ChEBI" id="CHEBI:15378"/>
        <dbReference type="ChEBI" id="CHEBI:30616"/>
        <dbReference type="ChEBI" id="CHEBI:32551"/>
        <dbReference type="ChEBI" id="CHEBI:33019"/>
        <dbReference type="ChEBI" id="CHEBI:82748"/>
        <dbReference type="ChEBI" id="CHEBI:83665"/>
        <dbReference type="ChEBI" id="CHEBI:456215"/>
        <dbReference type="EC" id="6.3.4.19"/>
    </reaction>
</comment>
<comment type="function">
    <text evidence="7">Ligates lysine onto the cytidine present at position 34 of the AUA codon-specific tRNA(Ile) that contains the anticodon CAU, in an ATP-dependent manner. Cytidine is converted to lysidine, thus changing the amino acid specificity of the tRNA from methionine to isoleucine.</text>
</comment>
<evidence type="ECO:0000256" key="4">
    <source>
        <dbReference type="ARBA" id="ARBA00022741"/>
    </source>
</evidence>
<keyword evidence="3 7" id="KW-0819">tRNA processing</keyword>
<dbReference type="PANTHER" id="PTHR43033">
    <property type="entry name" value="TRNA(ILE)-LYSIDINE SYNTHASE-RELATED"/>
    <property type="match status" value="1"/>
</dbReference>
<dbReference type="InterPro" id="IPR015262">
    <property type="entry name" value="tRNA_Ile_lys_synt_subst-bd"/>
</dbReference>
<dbReference type="HAMAP" id="MF_01161">
    <property type="entry name" value="tRNA_Ile_lys_synt"/>
    <property type="match status" value="1"/>
</dbReference>
<organism evidence="10 11">
    <name type="scientific">Bifidobacterium aerophilum</name>
    <dbReference type="NCBI Taxonomy" id="1798155"/>
    <lineage>
        <taxon>Bacteria</taxon>
        <taxon>Bacillati</taxon>
        <taxon>Actinomycetota</taxon>
        <taxon>Actinomycetes</taxon>
        <taxon>Bifidobacteriales</taxon>
        <taxon>Bifidobacteriaceae</taxon>
        <taxon>Bifidobacterium</taxon>
    </lineage>
</organism>
<dbReference type="GO" id="GO:0032267">
    <property type="term" value="F:tRNA(Ile)-lysidine synthase activity"/>
    <property type="evidence" value="ECO:0007669"/>
    <property type="project" value="UniProtKB-EC"/>
</dbReference>
<dbReference type="Gene3D" id="3.40.50.620">
    <property type="entry name" value="HUPs"/>
    <property type="match status" value="1"/>
</dbReference>
<keyword evidence="2 7" id="KW-0436">Ligase</keyword>
<name>A0A6N9Z345_9BIFI</name>
<evidence type="ECO:0000259" key="9">
    <source>
        <dbReference type="Pfam" id="PF09179"/>
    </source>
</evidence>
<evidence type="ECO:0000256" key="5">
    <source>
        <dbReference type="ARBA" id="ARBA00022840"/>
    </source>
</evidence>
<dbReference type="EC" id="6.3.4.19" evidence="7"/>
<dbReference type="GO" id="GO:0005524">
    <property type="term" value="F:ATP binding"/>
    <property type="evidence" value="ECO:0007669"/>
    <property type="project" value="UniProtKB-UniRule"/>
</dbReference>
<dbReference type="Proteomes" id="UP000469194">
    <property type="component" value="Unassembled WGS sequence"/>
</dbReference>
<dbReference type="SUPFAM" id="SSF52402">
    <property type="entry name" value="Adenine nucleotide alpha hydrolases-like"/>
    <property type="match status" value="1"/>
</dbReference>
<evidence type="ECO:0000256" key="1">
    <source>
        <dbReference type="ARBA" id="ARBA00022490"/>
    </source>
</evidence>
<dbReference type="EMBL" id="WHZW01000004">
    <property type="protein sequence ID" value="NEG88896.1"/>
    <property type="molecule type" value="Genomic_DNA"/>
</dbReference>
<comment type="similarity">
    <text evidence="7">Belongs to the tRNA(Ile)-lysidine synthase family.</text>
</comment>
<dbReference type="InterPro" id="IPR012094">
    <property type="entry name" value="tRNA_Ile_lys_synt"/>
</dbReference>
<sequence length="367" mass="39229">MVYTKRLKAGIGAVRAALLGIGIERQGRRYAEHGEHETADDAPLVLVACSGGRDSMALAALSERVCAMLGVRCGAVIVDHGMQNGSDEIAAQAAGRCERLGLKPVTVRRVQVRADGRGAEAAARDARYAAICDVARGTGAAAVLLAHTKNDQAETVLIGLLRSGGVDALAGMPDTFVRDGVTFARPLLGMTREDTTGVCEDLGLQWWDDPTNGDASSRGVRDHSLPLRSRIRHGLIPFMEEFAGSDIVDHLAGGARLTRRDKDYLDMQADQVAARAVLEPEPGDAVRLSAIALQAEHPAIRTRVVAHALAAANITATASQIESIDRLIADWHGQSAVNLPRGYSAFRQKHVIRVCQDGGHANRRRPR</sequence>
<feature type="domain" description="tRNA(Ile)-lysidine synthase substrate-binding" evidence="9">
    <location>
        <begin position="288"/>
        <end position="342"/>
    </location>
</feature>
<protein>
    <recommendedName>
        <fullName evidence="7">tRNA(Ile)-lysidine synthase</fullName>
        <ecNumber evidence="7">6.3.4.19</ecNumber>
    </recommendedName>
    <alternativeName>
        <fullName evidence="7">tRNA(Ile)-2-lysyl-cytidine synthase</fullName>
    </alternativeName>
    <alternativeName>
        <fullName evidence="7">tRNA(Ile)-lysidine synthetase</fullName>
    </alternativeName>
</protein>
<dbReference type="GO" id="GO:0006400">
    <property type="term" value="P:tRNA modification"/>
    <property type="evidence" value="ECO:0007669"/>
    <property type="project" value="UniProtKB-UniRule"/>
</dbReference>
<feature type="binding site" evidence="7">
    <location>
        <begin position="50"/>
        <end position="55"/>
    </location>
    <ligand>
        <name>ATP</name>
        <dbReference type="ChEBI" id="CHEBI:30616"/>
    </ligand>
</feature>
<dbReference type="RefSeq" id="WP_163229652.1">
    <property type="nucleotide sequence ID" value="NZ_WHZW01000004.1"/>
</dbReference>
<feature type="domain" description="tRNA(Ile)-lysidine/2-thiocytidine synthase N-terminal" evidence="8">
    <location>
        <begin position="45"/>
        <end position="215"/>
    </location>
</feature>
<dbReference type="SUPFAM" id="SSF82829">
    <property type="entry name" value="MesJ substrate recognition domain-like"/>
    <property type="match status" value="1"/>
</dbReference>
<accession>A0A6N9Z345</accession>
<dbReference type="Gene3D" id="1.20.59.20">
    <property type="match status" value="1"/>
</dbReference>
<dbReference type="CDD" id="cd01992">
    <property type="entry name" value="TilS_N"/>
    <property type="match status" value="1"/>
</dbReference>
<evidence type="ECO:0000256" key="6">
    <source>
        <dbReference type="ARBA" id="ARBA00048539"/>
    </source>
</evidence>
<dbReference type="NCBIfam" id="TIGR02432">
    <property type="entry name" value="lysidine_TilS_N"/>
    <property type="match status" value="1"/>
</dbReference>
<evidence type="ECO:0000259" key="8">
    <source>
        <dbReference type="Pfam" id="PF01171"/>
    </source>
</evidence>
<dbReference type="InterPro" id="IPR011063">
    <property type="entry name" value="TilS/TtcA_N"/>
</dbReference>
<dbReference type="Pfam" id="PF09179">
    <property type="entry name" value="TilS"/>
    <property type="match status" value="1"/>
</dbReference>
<evidence type="ECO:0000256" key="2">
    <source>
        <dbReference type="ARBA" id="ARBA00022598"/>
    </source>
</evidence>
<evidence type="ECO:0000313" key="10">
    <source>
        <dbReference type="EMBL" id="NEG88896.1"/>
    </source>
</evidence>